<dbReference type="InterPro" id="IPR036388">
    <property type="entry name" value="WH-like_DNA-bd_sf"/>
</dbReference>
<evidence type="ECO:0000256" key="1">
    <source>
        <dbReference type="ARBA" id="ARBA00022603"/>
    </source>
</evidence>
<name>A0AAJ0C4S2_9PEZI</name>
<keyword evidence="1" id="KW-0489">Methyltransferase</keyword>
<dbReference type="Pfam" id="PF00891">
    <property type="entry name" value="Methyltransf_2"/>
    <property type="match status" value="1"/>
</dbReference>
<evidence type="ECO:0000256" key="3">
    <source>
        <dbReference type="ARBA" id="ARBA00022691"/>
    </source>
</evidence>
<keyword evidence="3" id="KW-0949">S-adenosyl-L-methionine</keyword>
<dbReference type="SUPFAM" id="SSF53335">
    <property type="entry name" value="S-adenosyl-L-methionine-dependent methyltransferases"/>
    <property type="match status" value="1"/>
</dbReference>
<dbReference type="InterPro" id="IPR001077">
    <property type="entry name" value="COMT_C"/>
</dbReference>
<dbReference type="GO" id="GO:0032259">
    <property type="term" value="P:methylation"/>
    <property type="evidence" value="ECO:0007669"/>
    <property type="project" value="UniProtKB-KW"/>
</dbReference>
<evidence type="ECO:0000259" key="4">
    <source>
        <dbReference type="Pfam" id="PF00891"/>
    </source>
</evidence>
<dbReference type="SUPFAM" id="SSF46785">
    <property type="entry name" value="Winged helix' DNA-binding domain"/>
    <property type="match status" value="1"/>
</dbReference>
<dbReference type="EMBL" id="MU839001">
    <property type="protein sequence ID" value="KAK1770138.1"/>
    <property type="molecule type" value="Genomic_DNA"/>
</dbReference>
<evidence type="ECO:0000313" key="6">
    <source>
        <dbReference type="Proteomes" id="UP001244011"/>
    </source>
</evidence>
<evidence type="ECO:0000313" key="5">
    <source>
        <dbReference type="EMBL" id="KAK1770138.1"/>
    </source>
</evidence>
<protein>
    <submittedName>
        <fullName evidence="5">O-methyltransferase-domain-containing protein</fullName>
    </submittedName>
</protein>
<dbReference type="Gene3D" id="1.10.10.10">
    <property type="entry name" value="Winged helix-like DNA-binding domain superfamily/Winged helix DNA-binding domain"/>
    <property type="match status" value="1"/>
</dbReference>
<comment type="caution">
    <text evidence="5">The sequence shown here is derived from an EMBL/GenBank/DDBJ whole genome shotgun (WGS) entry which is preliminary data.</text>
</comment>
<accession>A0AAJ0C4S2</accession>
<proteinExistence type="predicted"/>
<dbReference type="PROSITE" id="PS51683">
    <property type="entry name" value="SAM_OMT_II"/>
    <property type="match status" value="1"/>
</dbReference>
<dbReference type="RefSeq" id="XP_060286351.1">
    <property type="nucleotide sequence ID" value="XM_060423509.1"/>
</dbReference>
<dbReference type="InterPro" id="IPR036390">
    <property type="entry name" value="WH_DNA-bd_sf"/>
</dbReference>
<dbReference type="AlphaFoldDB" id="A0AAJ0C4S2"/>
<reference evidence="5" key="1">
    <citation type="submission" date="2023-06" db="EMBL/GenBank/DDBJ databases">
        <title>Genome-scale phylogeny and comparative genomics of the fungal order Sordariales.</title>
        <authorList>
            <consortium name="Lawrence Berkeley National Laboratory"/>
            <person name="Hensen N."/>
            <person name="Bonometti L."/>
            <person name="Westerberg I."/>
            <person name="Brannstrom I.O."/>
            <person name="Guillou S."/>
            <person name="Cros-Aarteil S."/>
            <person name="Calhoun S."/>
            <person name="Haridas S."/>
            <person name="Kuo A."/>
            <person name="Mondo S."/>
            <person name="Pangilinan J."/>
            <person name="Riley R."/>
            <person name="Labutti K."/>
            <person name="Andreopoulos B."/>
            <person name="Lipzen A."/>
            <person name="Chen C."/>
            <person name="Yanf M."/>
            <person name="Daum C."/>
            <person name="Ng V."/>
            <person name="Clum A."/>
            <person name="Steindorff A."/>
            <person name="Ohm R."/>
            <person name="Martin F."/>
            <person name="Silar P."/>
            <person name="Natvig D."/>
            <person name="Lalanne C."/>
            <person name="Gautier V."/>
            <person name="Ament-Velasquez S.L."/>
            <person name="Kruys A."/>
            <person name="Hutchinson M.I."/>
            <person name="Powell A.J."/>
            <person name="Barry K."/>
            <person name="Miller A.N."/>
            <person name="Grigoriev I.V."/>
            <person name="Debuchy R."/>
            <person name="Gladieux P."/>
            <person name="Thoren M.H."/>
            <person name="Johannesson H."/>
        </authorList>
    </citation>
    <scope>NUCLEOTIDE SEQUENCE</scope>
    <source>
        <strain evidence="5">8032-3</strain>
    </source>
</reference>
<dbReference type="PANTHER" id="PTHR43712:SF12">
    <property type="entry name" value="STERIGMATOCYSTIN 8-O-METHYLTRANSFERASE"/>
    <property type="match status" value="1"/>
</dbReference>
<dbReference type="PANTHER" id="PTHR43712">
    <property type="entry name" value="PUTATIVE (AFU_ORTHOLOGUE AFUA_4G14580)-RELATED"/>
    <property type="match status" value="1"/>
</dbReference>
<sequence>MAQTEETLGSLAAKVAELTSTITNYLSSEGLPQPSFAADAPAQYPAVPEVTQPRLKLIQSLSDMLHLALGGRDYIFTQSISAQHDMAILDVLNQFDFWSAVPLSGSVTQAEVAARTGLPEDLVRRFLRHAATMRLFALVPAGDGDGSGRVAHTAASAFVARSPAHRGWIAHHLEESRVACTRLPDALRRFSVGRAGAAQELGETAFALAFGGGEGDGAGTGVTFWDFIREDGEGERKGFRTGRFAQAMQAGRGSSGVDFGGLLRGGFDWEGLGEGTVVDVGGSSGHDAVVLAQTYPKLKFVIQDLPPVEEAFNGNVPEELRPRISFHPHDFFTPQPIAADVYFFKAILHDWPDKYASKILGALVPAMKPGARIILCEGVFPPTDSEEWRSLPLTSQRTLSAMDLQMLVLFNAKQRTVEDWRKLVADADSRLELANVYRLPGSAFGLLEIAFRG</sequence>
<dbReference type="InterPro" id="IPR029063">
    <property type="entry name" value="SAM-dependent_MTases_sf"/>
</dbReference>
<dbReference type="GeneID" id="85306696"/>
<dbReference type="InterPro" id="IPR016461">
    <property type="entry name" value="COMT-like"/>
</dbReference>
<organism evidence="5 6">
    <name type="scientific">Phialemonium atrogriseum</name>
    <dbReference type="NCBI Taxonomy" id="1093897"/>
    <lineage>
        <taxon>Eukaryota</taxon>
        <taxon>Fungi</taxon>
        <taxon>Dikarya</taxon>
        <taxon>Ascomycota</taxon>
        <taxon>Pezizomycotina</taxon>
        <taxon>Sordariomycetes</taxon>
        <taxon>Sordariomycetidae</taxon>
        <taxon>Cephalothecales</taxon>
        <taxon>Cephalothecaceae</taxon>
        <taxon>Phialemonium</taxon>
    </lineage>
</organism>
<evidence type="ECO:0000256" key="2">
    <source>
        <dbReference type="ARBA" id="ARBA00022679"/>
    </source>
</evidence>
<gene>
    <name evidence="5" type="ORF">QBC33DRAFT_312842</name>
</gene>
<keyword evidence="6" id="KW-1185">Reference proteome</keyword>
<keyword evidence="2" id="KW-0808">Transferase</keyword>
<feature type="domain" description="O-methyltransferase C-terminal" evidence="4">
    <location>
        <begin position="275"/>
        <end position="427"/>
    </location>
</feature>
<dbReference type="GO" id="GO:0008171">
    <property type="term" value="F:O-methyltransferase activity"/>
    <property type="evidence" value="ECO:0007669"/>
    <property type="project" value="InterPro"/>
</dbReference>
<dbReference type="CDD" id="cd02440">
    <property type="entry name" value="AdoMet_MTases"/>
    <property type="match status" value="1"/>
</dbReference>
<dbReference type="Gene3D" id="3.40.50.150">
    <property type="entry name" value="Vaccinia Virus protein VP39"/>
    <property type="match status" value="1"/>
</dbReference>
<dbReference type="Proteomes" id="UP001244011">
    <property type="component" value="Unassembled WGS sequence"/>
</dbReference>